<name>A0ABD4Z8T3_9CREN</name>
<dbReference type="Gene3D" id="3.40.630.40">
    <property type="entry name" value="Zn-dependent exopeptidases"/>
    <property type="match status" value="1"/>
</dbReference>
<sequence length="237" mass="27122">MSFDSLDGFIVVEGSYPLLITALHGFGTDMYKHVVKVLRKCLRRLGYDKLFGFYNELGHFLRYGSAVDLFTWEIAYKVAVSENAWAVLPTLSKVDFVDGLAMPDYNLNKWYAEKSPFWLFVEDVVRRYGVRVVVDIHGMKNVSKWPDICISTRGFSSASKQLAEIIANVFRSYKLKTAFDYPFFGGAFIAYFGKPPQVEALAIEIKRSLRFYKSNIPAIVREAVKAVKKYIEMQNSL</sequence>
<gene>
    <name evidence="1" type="ORF">QPL79_08180</name>
</gene>
<keyword evidence="2" id="KW-1185">Reference proteome</keyword>
<dbReference type="AlphaFoldDB" id="A0ABD4Z8T3"/>
<dbReference type="RefSeq" id="WP_285274325.1">
    <property type="nucleotide sequence ID" value="NZ_JASNVW010000007.1"/>
</dbReference>
<organism evidence="1 2">
    <name type="scientific">Ignisphaera cupida</name>
    <dbReference type="NCBI Taxonomy" id="3050454"/>
    <lineage>
        <taxon>Archaea</taxon>
        <taxon>Thermoproteota</taxon>
        <taxon>Thermoprotei</taxon>
        <taxon>Desulfurococcales</taxon>
        <taxon>Desulfurococcaceae</taxon>
        <taxon>Ignisphaera</taxon>
    </lineage>
</organism>
<protein>
    <submittedName>
        <fullName evidence="1">N-formylglutamate amidohydrolase</fullName>
    </submittedName>
</protein>
<dbReference type="Pfam" id="PF05013">
    <property type="entry name" value="FGase"/>
    <property type="match status" value="1"/>
</dbReference>
<dbReference type="InterPro" id="IPR007709">
    <property type="entry name" value="N-FG_amidohydro"/>
</dbReference>
<evidence type="ECO:0000313" key="1">
    <source>
        <dbReference type="EMBL" id="MDK6029338.1"/>
    </source>
</evidence>
<dbReference type="SUPFAM" id="SSF53187">
    <property type="entry name" value="Zn-dependent exopeptidases"/>
    <property type="match status" value="1"/>
</dbReference>
<comment type="caution">
    <text evidence="1">The sequence shown here is derived from an EMBL/GenBank/DDBJ whole genome shotgun (WGS) entry which is preliminary data.</text>
</comment>
<evidence type="ECO:0000313" key="2">
    <source>
        <dbReference type="Proteomes" id="UP001529235"/>
    </source>
</evidence>
<dbReference type="EMBL" id="JASNVW010000007">
    <property type="protein sequence ID" value="MDK6029338.1"/>
    <property type="molecule type" value="Genomic_DNA"/>
</dbReference>
<dbReference type="Proteomes" id="UP001529235">
    <property type="component" value="Unassembled WGS sequence"/>
</dbReference>
<reference evidence="1 2" key="1">
    <citation type="submission" date="2023-05" db="EMBL/GenBank/DDBJ databases">
        <title>A new hyperthermophilic archaea 'Ignisphaera cupida' sp. nov. and description of the family 'Ignisphaeraceae' fam. nov.</title>
        <authorList>
            <person name="Podosokorskaya O.A."/>
            <person name="Elcheninov A.G."/>
            <person name="Klukina A."/>
            <person name="Merkel A.Y."/>
        </authorList>
    </citation>
    <scope>NUCLEOTIDE SEQUENCE [LARGE SCALE GENOMIC DNA]</scope>
    <source>
        <strain evidence="1 2">4213-co</strain>
    </source>
</reference>
<accession>A0ABD4Z8T3</accession>
<proteinExistence type="predicted"/>